<dbReference type="AlphaFoldDB" id="A0A284R952"/>
<dbReference type="CDD" id="cd01647">
    <property type="entry name" value="RT_LTR"/>
    <property type="match status" value="1"/>
</dbReference>
<dbReference type="Gene3D" id="3.30.70.270">
    <property type="match status" value="1"/>
</dbReference>
<evidence type="ECO:0000313" key="2">
    <source>
        <dbReference type="EMBL" id="SJL05253.1"/>
    </source>
</evidence>
<dbReference type="SUPFAM" id="SSF56672">
    <property type="entry name" value="DNA/RNA polymerases"/>
    <property type="match status" value="1"/>
</dbReference>
<dbReference type="InterPro" id="IPR000477">
    <property type="entry name" value="RT_dom"/>
</dbReference>
<dbReference type="InterPro" id="IPR053134">
    <property type="entry name" value="RNA-dir_DNA_polymerase"/>
</dbReference>
<evidence type="ECO:0000313" key="3">
    <source>
        <dbReference type="Proteomes" id="UP000219338"/>
    </source>
</evidence>
<dbReference type="InterPro" id="IPR043502">
    <property type="entry name" value="DNA/RNA_pol_sf"/>
</dbReference>
<dbReference type="STRING" id="47428.A0A284R952"/>
<dbReference type="EMBL" id="FUEG01000006">
    <property type="protein sequence ID" value="SJL05253.1"/>
    <property type="molecule type" value="Genomic_DNA"/>
</dbReference>
<dbReference type="OMA" id="LINNILX"/>
<dbReference type="OrthoDB" id="3341476at2759"/>
<evidence type="ECO:0000259" key="1">
    <source>
        <dbReference type="Pfam" id="PF00078"/>
    </source>
</evidence>
<gene>
    <name evidence="2" type="ORF">ARMOST_08619</name>
</gene>
<dbReference type="InterPro" id="IPR043128">
    <property type="entry name" value="Rev_trsase/Diguanyl_cyclase"/>
</dbReference>
<reference evidence="3" key="1">
    <citation type="journal article" date="2017" name="Nat. Ecol. Evol.">
        <title>Genome expansion and lineage-specific genetic innovations in the forest pathogenic fungi Armillaria.</title>
        <authorList>
            <person name="Sipos G."/>
            <person name="Prasanna A.N."/>
            <person name="Walter M.C."/>
            <person name="O'Connor E."/>
            <person name="Balint B."/>
            <person name="Krizsan K."/>
            <person name="Kiss B."/>
            <person name="Hess J."/>
            <person name="Varga T."/>
            <person name="Slot J."/>
            <person name="Riley R."/>
            <person name="Boka B."/>
            <person name="Rigling D."/>
            <person name="Barry K."/>
            <person name="Lee J."/>
            <person name="Mihaltcheva S."/>
            <person name="LaButti K."/>
            <person name="Lipzen A."/>
            <person name="Waldron R."/>
            <person name="Moloney N.M."/>
            <person name="Sperisen C."/>
            <person name="Kredics L."/>
            <person name="Vagvoelgyi C."/>
            <person name="Patrignani A."/>
            <person name="Fitzpatrick D."/>
            <person name="Nagy I."/>
            <person name="Doyle S."/>
            <person name="Anderson J.B."/>
            <person name="Grigoriev I.V."/>
            <person name="Gueldener U."/>
            <person name="Muensterkoetter M."/>
            <person name="Nagy L.G."/>
        </authorList>
    </citation>
    <scope>NUCLEOTIDE SEQUENCE [LARGE SCALE GENOMIC DNA]</scope>
    <source>
        <strain evidence="3">C18/9</strain>
    </source>
</reference>
<protein>
    <submittedName>
        <fullName evidence="2">Related to TY3B TY3B protein</fullName>
    </submittedName>
</protein>
<dbReference type="Proteomes" id="UP000219338">
    <property type="component" value="Unassembled WGS sequence"/>
</dbReference>
<keyword evidence="3" id="KW-1185">Reference proteome</keyword>
<accession>A0A284R952</accession>
<proteinExistence type="predicted"/>
<dbReference type="PANTHER" id="PTHR24559:SF440">
    <property type="entry name" value="RIBONUCLEASE H"/>
    <property type="match status" value="1"/>
</dbReference>
<organism evidence="2 3">
    <name type="scientific">Armillaria ostoyae</name>
    <name type="common">Armillaria root rot fungus</name>
    <dbReference type="NCBI Taxonomy" id="47428"/>
    <lineage>
        <taxon>Eukaryota</taxon>
        <taxon>Fungi</taxon>
        <taxon>Dikarya</taxon>
        <taxon>Basidiomycota</taxon>
        <taxon>Agaricomycotina</taxon>
        <taxon>Agaricomycetes</taxon>
        <taxon>Agaricomycetidae</taxon>
        <taxon>Agaricales</taxon>
        <taxon>Marasmiineae</taxon>
        <taxon>Physalacriaceae</taxon>
        <taxon>Armillaria</taxon>
    </lineage>
</organism>
<dbReference type="PANTHER" id="PTHR24559">
    <property type="entry name" value="TRANSPOSON TY3-I GAG-POL POLYPROTEIN"/>
    <property type="match status" value="1"/>
</dbReference>
<feature type="domain" description="Reverse transcriptase" evidence="1">
    <location>
        <begin position="84"/>
        <end position="192"/>
    </location>
</feature>
<sequence length="211" mass="24148">MSDVPAEYHNFADVFSDSLSENLPEHRPYNLKINLEEGTSPLLDPICSLLKSKLKALHEFIDNNLHSGFITPSHSPHGAPVLFVKKKTGELRLCIDFHGLNKISKKDHYPLPLISDLLDSMCIYTRLDLHHAYHLVCITEGDEWKTAFWTCYGSFEWGVMSFGLTNAPTACQCFMNNIFADMLDVSIVIYLNDDEPRLPWQRQHQLRNEIG</sequence>
<dbReference type="Pfam" id="PF00078">
    <property type="entry name" value="RVT_1"/>
    <property type="match status" value="1"/>
</dbReference>
<dbReference type="Gene3D" id="3.10.10.10">
    <property type="entry name" value="HIV Type 1 Reverse Transcriptase, subunit A, domain 1"/>
    <property type="match status" value="1"/>
</dbReference>
<name>A0A284R952_ARMOS</name>